<dbReference type="HOGENOM" id="CLU_006685_0_1_1"/>
<evidence type="ECO:0000313" key="12">
    <source>
        <dbReference type="EnsemblMetazoa" id="HelroP80596"/>
    </source>
</evidence>
<proteinExistence type="inferred from homology"/>
<feature type="transmembrane region" description="Helical" evidence="8">
    <location>
        <begin position="400"/>
        <end position="419"/>
    </location>
</feature>
<reference evidence="12" key="3">
    <citation type="submission" date="2015-06" db="UniProtKB">
        <authorList>
            <consortium name="EnsemblMetazoa"/>
        </authorList>
    </citation>
    <scope>IDENTIFICATION</scope>
</reference>
<dbReference type="CTD" id="20215823"/>
<feature type="transmembrane region" description="Helical" evidence="8">
    <location>
        <begin position="446"/>
        <end position="467"/>
    </location>
</feature>
<dbReference type="KEGG" id="hro:HELRODRAFT_80596"/>
<evidence type="ECO:0000259" key="9">
    <source>
        <dbReference type="Pfam" id="PF04547"/>
    </source>
</evidence>
<feature type="transmembrane region" description="Helical" evidence="8">
    <location>
        <begin position="357"/>
        <end position="388"/>
    </location>
</feature>
<feature type="transmembrane region" description="Helical" evidence="8">
    <location>
        <begin position="564"/>
        <end position="587"/>
    </location>
</feature>
<comment type="subcellular location">
    <subcellularLocation>
        <location evidence="1">Cell membrane</location>
        <topology evidence="1">Multi-pass membrane protein</topology>
    </subcellularLocation>
    <subcellularLocation>
        <location evidence="8">Membrane</location>
        <topology evidence="8">Multi-pass membrane protein</topology>
    </subcellularLocation>
</comment>
<dbReference type="GO" id="GO:0005886">
    <property type="term" value="C:plasma membrane"/>
    <property type="evidence" value="ECO:0000318"/>
    <property type="project" value="GO_Central"/>
</dbReference>
<evidence type="ECO:0000256" key="4">
    <source>
        <dbReference type="ARBA" id="ARBA00022692"/>
    </source>
</evidence>
<feature type="transmembrane region" description="Helical" evidence="8">
    <location>
        <begin position="282"/>
        <end position="301"/>
    </location>
</feature>
<dbReference type="EnsemblMetazoa" id="HelroT80596">
    <property type="protein sequence ID" value="HelroP80596"/>
    <property type="gene ID" value="HelroG80596"/>
</dbReference>
<evidence type="ECO:0000313" key="11">
    <source>
        <dbReference type="EMBL" id="ESO03341.1"/>
    </source>
</evidence>
<evidence type="ECO:0000256" key="1">
    <source>
        <dbReference type="ARBA" id="ARBA00004651"/>
    </source>
</evidence>
<dbReference type="OMA" id="KWMHRTQ"/>
<feature type="transmembrane region" description="Helical" evidence="8">
    <location>
        <begin position="692"/>
        <end position="715"/>
    </location>
</feature>
<evidence type="ECO:0000256" key="5">
    <source>
        <dbReference type="ARBA" id="ARBA00022989"/>
    </source>
</evidence>
<evidence type="ECO:0000256" key="2">
    <source>
        <dbReference type="ARBA" id="ARBA00009671"/>
    </source>
</evidence>
<sequence length="763" mass="88716">FLDNLEKIGLQMERETISDGKKLTHFIKLHIPWDVLCLHAEDLLLHAPLQVQPGTSNNGSEEFLSMIHVPNLMSLQVPNQPQQYYMCQFKRSKLHRFIGGDNQETFFKERDRSRVAYEILSKTTYGRKKKAEVGVDRMVEDDVFTAAFPLHSGVYELPQEIEKPETLNPRQILFEYWAKWGRWYKYQPLNHIREYFGEKIGIYFAWLGFYTAWLLPASIVGVIIFVYGISTMSTNTAAKETCSSGSTYKMCPLCSTQSGCQFWLLSDICMFKKLSYLFDNPGTVFFSIFMSFWAVSFLEYWKRKTADLAYNWDCLDFEDEEERPRAEYVAKCSTYETNPITGIKEPYFPKRDRIPRIVSGLGVVIMMAMMIFIIAVIMYRVLIVMILIKLPNDGILHQQANLFASVSASFVNLIIILALSKVYERLAKKITQWEMHRTQTDFENQLTFKVFIFQFVNLYSSIIYIGFVKGKFVGYPGNYSMMLGLRMEECQNGECLIELALNLGVVMVGKQIINNVQEVVIPKLKGVYHKWKIGKIVDNKVKTRWEEDYELIANEGLFEEYLEMVMQFGFITIFVAAFPIAPLFALLNNWLEIRLDAHKFVCETRRPVAERCQDIGVWFQILDALAQLAVISNAFLIAFTSEFLPKLLYSYQHGNKLDGYVNFTLTWAPNNTMSEPCRYRDFRDVEGNRTQFYWQLMCVRLAFIIVFEHVVFGICRLIDIMVPDIPESLDIKIRREHFLAKQALADAQTVSNNFLIFFIFPIC</sequence>
<evidence type="ECO:0000313" key="13">
    <source>
        <dbReference type="Proteomes" id="UP000015101"/>
    </source>
</evidence>
<organism evidence="12 13">
    <name type="scientific">Helobdella robusta</name>
    <name type="common">Californian leech</name>
    <dbReference type="NCBI Taxonomy" id="6412"/>
    <lineage>
        <taxon>Eukaryota</taxon>
        <taxon>Metazoa</taxon>
        <taxon>Spiralia</taxon>
        <taxon>Lophotrochozoa</taxon>
        <taxon>Annelida</taxon>
        <taxon>Clitellata</taxon>
        <taxon>Hirudinea</taxon>
        <taxon>Rhynchobdellida</taxon>
        <taxon>Glossiphoniidae</taxon>
        <taxon>Helobdella</taxon>
    </lineage>
</organism>
<protein>
    <recommendedName>
        <fullName evidence="8">Anoctamin</fullName>
    </recommendedName>
</protein>
<evidence type="ECO:0000256" key="3">
    <source>
        <dbReference type="ARBA" id="ARBA00022475"/>
    </source>
</evidence>
<dbReference type="Pfam" id="PF16178">
    <property type="entry name" value="Anoct_dimer"/>
    <property type="match status" value="1"/>
</dbReference>
<evidence type="ECO:0000259" key="10">
    <source>
        <dbReference type="Pfam" id="PF16178"/>
    </source>
</evidence>
<name>T1G425_HELRO</name>
<evidence type="ECO:0000256" key="8">
    <source>
        <dbReference type="RuleBase" id="RU280814"/>
    </source>
</evidence>
<evidence type="ECO:0000256" key="6">
    <source>
        <dbReference type="ARBA" id="ARBA00023136"/>
    </source>
</evidence>
<dbReference type="OrthoDB" id="296386at2759"/>
<dbReference type="EMBL" id="AMQM01004626">
    <property type="status" value="NOT_ANNOTATED_CDS"/>
    <property type="molecule type" value="Genomic_DNA"/>
</dbReference>
<keyword evidence="13" id="KW-1185">Reference proteome</keyword>
<dbReference type="Proteomes" id="UP000015101">
    <property type="component" value="Unassembled WGS sequence"/>
</dbReference>
<gene>
    <name evidence="12" type="primary">20215823</name>
    <name evidence="11" type="ORF">HELRODRAFT_80596</name>
</gene>
<feature type="transmembrane region" description="Helical" evidence="8">
    <location>
        <begin position="203"/>
        <end position="229"/>
    </location>
</feature>
<dbReference type="InterPro" id="IPR049452">
    <property type="entry name" value="Anoctamin_TM"/>
</dbReference>
<dbReference type="EMBL" id="KB096633">
    <property type="protein sequence ID" value="ESO03341.1"/>
    <property type="molecule type" value="Genomic_DNA"/>
</dbReference>
<keyword evidence="5 8" id="KW-1133">Transmembrane helix</keyword>
<reference evidence="11 13" key="2">
    <citation type="journal article" date="2013" name="Nature">
        <title>Insights into bilaterian evolution from three spiralian genomes.</title>
        <authorList>
            <person name="Simakov O."/>
            <person name="Marletaz F."/>
            <person name="Cho S.J."/>
            <person name="Edsinger-Gonzales E."/>
            <person name="Havlak P."/>
            <person name="Hellsten U."/>
            <person name="Kuo D.H."/>
            <person name="Larsson T."/>
            <person name="Lv J."/>
            <person name="Arendt D."/>
            <person name="Savage R."/>
            <person name="Osoegawa K."/>
            <person name="de Jong P."/>
            <person name="Grimwood J."/>
            <person name="Chapman J.A."/>
            <person name="Shapiro H."/>
            <person name="Aerts A."/>
            <person name="Otillar R.P."/>
            <person name="Terry A.Y."/>
            <person name="Boore J.L."/>
            <person name="Grigoriev I.V."/>
            <person name="Lindberg D.R."/>
            <person name="Seaver E.C."/>
            <person name="Weisblat D.A."/>
            <person name="Putnam N.H."/>
            <person name="Rokhsar D.S."/>
        </authorList>
    </citation>
    <scope>NUCLEOTIDE SEQUENCE</scope>
</reference>
<dbReference type="InterPro" id="IPR007632">
    <property type="entry name" value="Anoctamin"/>
</dbReference>
<dbReference type="GO" id="GO:0005254">
    <property type="term" value="F:chloride channel activity"/>
    <property type="evidence" value="ECO:0000318"/>
    <property type="project" value="GO_Central"/>
</dbReference>
<keyword evidence="4 8" id="KW-0812">Transmembrane</keyword>
<dbReference type="eggNOG" id="KOG2514">
    <property type="taxonomic scope" value="Eukaryota"/>
</dbReference>
<dbReference type="InterPro" id="IPR032394">
    <property type="entry name" value="Anoct_dimer"/>
</dbReference>
<feature type="domain" description="Anoctamin dimerisation" evidence="10">
    <location>
        <begin position="1"/>
        <end position="189"/>
    </location>
</feature>
<accession>T1G425</accession>
<evidence type="ECO:0000256" key="7">
    <source>
        <dbReference type="ARBA" id="ARBA00023180"/>
    </source>
</evidence>
<dbReference type="AlphaFoldDB" id="T1G425"/>
<dbReference type="GeneID" id="20215823"/>
<keyword evidence="3" id="KW-1003">Cell membrane</keyword>
<dbReference type="GO" id="GO:1902476">
    <property type="term" value="P:chloride transmembrane transport"/>
    <property type="evidence" value="ECO:0000318"/>
    <property type="project" value="GO_Central"/>
</dbReference>
<dbReference type="InParanoid" id="T1G425"/>
<dbReference type="PANTHER" id="PTHR12308">
    <property type="entry name" value="ANOCTAMIN"/>
    <property type="match status" value="1"/>
</dbReference>
<comment type="similarity">
    <text evidence="2 8">Belongs to the anoctamin family.</text>
</comment>
<keyword evidence="7" id="KW-0325">Glycoprotein</keyword>
<feature type="domain" description="Anoctamin transmembrane" evidence="9">
    <location>
        <begin position="192"/>
        <end position="736"/>
    </location>
</feature>
<dbReference type="RefSeq" id="XP_009018489.1">
    <property type="nucleotide sequence ID" value="XM_009020241.1"/>
</dbReference>
<dbReference type="Pfam" id="PF04547">
    <property type="entry name" value="Anoctamin"/>
    <property type="match status" value="1"/>
</dbReference>
<dbReference type="GO" id="GO:0046983">
    <property type="term" value="F:protein dimerization activity"/>
    <property type="evidence" value="ECO:0007669"/>
    <property type="project" value="InterPro"/>
</dbReference>
<reference evidence="13" key="1">
    <citation type="submission" date="2012-12" db="EMBL/GenBank/DDBJ databases">
        <authorList>
            <person name="Hellsten U."/>
            <person name="Grimwood J."/>
            <person name="Chapman J.A."/>
            <person name="Shapiro H."/>
            <person name="Aerts A."/>
            <person name="Otillar R.P."/>
            <person name="Terry A.Y."/>
            <person name="Boore J.L."/>
            <person name="Simakov O."/>
            <person name="Marletaz F."/>
            <person name="Cho S.-J."/>
            <person name="Edsinger-Gonzales E."/>
            <person name="Havlak P."/>
            <person name="Kuo D.-H."/>
            <person name="Larsson T."/>
            <person name="Lv J."/>
            <person name="Arendt D."/>
            <person name="Savage R."/>
            <person name="Osoegawa K."/>
            <person name="de Jong P."/>
            <person name="Lindberg D.R."/>
            <person name="Seaver E.C."/>
            <person name="Weisblat D.A."/>
            <person name="Putnam N.H."/>
            <person name="Grigoriev I.V."/>
            <person name="Rokhsar D.S."/>
        </authorList>
    </citation>
    <scope>NUCLEOTIDE SEQUENCE</scope>
</reference>
<dbReference type="PANTHER" id="PTHR12308:SF84">
    <property type="entry name" value="ANOCTAMIN"/>
    <property type="match status" value="1"/>
</dbReference>
<keyword evidence="6 8" id="KW-0472">Membrane</keyword>
<feature type="transmembrane region" description="Helical" evidence="8">
    <location>
        <begin position="615"/>
        <end position="639"/>
    </location>
</feature>